<dbReference type="Pfam" id="PF00106">
    <property type="entry name" value="adh_short"/>
    <property type="match status" value="1"/>
</dbReference>
<dbReference type="Proteomes" id="UP001218218">
    <property type="component" value="Unassembled WGS sequence"/>
</dbReference>
<reference evidence="5" key="1">
    <citation type="submission" date="2023-03" db="EMBL/GenBank/DDBJ databases">
        <title>Massive genome expansion in bonnet fungi (Mycena s.s.) driven by repeated elements and novel gene families across ecological guilds.</title>
        <authorList>
            <consortium name="Lawrence Berkeley National Laboratory"/>
            <person name="Harder C.B."/>
            <person name="Miyauchi S."/>
            <person name="Viragh M."/>
            <person name="Kuo A."/>
            <person name="Thoen E."/>
            <person name="Andreopoulos B."/>
            <person name="Lu D."/>
            <person name="Skrede I."/>
            <person name="Drula E."/>
            <person name="Henrissat B."/>
            <person name="Morin E."/>
            <person name="Kohler A."/>
            <person name="Barry K."/>
            <person name="LaButti K."/>
            <person name="Morin E."/>
            <person name="Salamov A."/>
            <person name="Lipzen A."/>
            <person name="Mereny Z."/>
            <person name="Hegedus B."/>
            <person name="Baldrian P."/>
            <person name="Stursova M."/>
            <person name="Weitz H."/>
            <person name="Taylor A."/>
            <person name="Grigoriev I.V."/>
            <person name="Nagy L.G."/>
            <person name="Martin F."/>
            <person name="Kauserud H."/>
        </authorList>
    </citation>
    <scope>NUCLEOTIDE SEQUENCE</scope>
    <source>
        <strain evidence="5">CBHHK002</strain>
    </source>
</reference>
<dbReference type="PROSITE" id="PS00061">
    <property type="entry name" value="ADH_SHORT"/>
    <property type="match status" value="1"/>
</dbReference>
<accession>A0AAD7EY02</accession>
<dbReference type="InterPro" id="IPR036291">
    <property type="entry name" value="NAD(P)-bd_dom_sf"/>
</dbReference>
<keyword evidence="6" id="KW-1185">Reference proteome</keyword>
<keyword evidence="3" id="KW-0560">Oxidoreductase</keyword>
<evidence type="ECO:0000256" key="3">
    <source>
        <dbReference type="ARBA" id="ARBA00023002"/>
    </source>
</evidence>
<dbReference type="PRINTS" id="PR00080">
    <property type="entry name" value="SDRFAMILY"/>
</dbReference>
<keyword evidence="2" id="KW-0521">NADP</keyword>
<evidence type="ECO:0000256" key="1">
    <source>
        <dbReference type="ARBA" id="ARBA00006484"/>
    </source>
</evidence>
<dbReference type="EMBL" id="JARIHO010000008">
    <property type="protein sequence ID" value="KAJ7356401.1"/>
    <property type="molecule type" value="Genomic_DNA"/>
</dbReference>
<comment type="similarity">
    <text evidence="1 4">Belongs to the short-chain dehydrogenases/reductases (SDR) family.</text>
</comment>
<dbReference type="Gene3D" id="3.40.50.720">
    <property type="entry name" value="NAD(P)-binding Rossmann-like Domain"/>
    <property type="match status" value="1"/>
</dbReference>
<dbReference type="GO" id="GO:0016491">
    <property type="term" value="F:oxidoreductase activity"/>
    <property type="evidence" value="ECO:0007669"/>
    <property type="project" value="UniProtKB-KW"/>
</dbReference>
<evidence type="ECO:0000313" key="5">
    <source>
        <dbReference type="EMBL" id="KAJ7356401.1"/>
    </source>
</evidence>
<evidence type="ECO:0000313" key="6">
    <source>
        <dbReference type="Proteomes" id="UP001218218"/>
    </source>
</evidence>
<dbReference type="SUPFAM" id="SSF51735">
    <property type="entry name" value="NAD(P)-binding Rossmann-fold domains"/>
    <property type="match status" value="1"/>
</dbReference>
<dbReference type="PANTHER" id="PTHR43976:SF16">
    <property type="entry name" value="SHORT-CHAIN DEHYDROGENASE_REDUCTASE FAMILY PROTEIN"/>
    <property type="match status" value="1"/>
</dbReference>
<gene>
    <name evidence="5" type="ORF">DFH08DRAFT_770447</name>
</gene>
<organism evidence="5 6">
    <name type="scientific">Mycena albidolilacea</name>
    <dbReference type="NCBI Taxonomy" id="1033008"/>
    <lineage>
        <taxon>Eukaryota</taxon>
        <taxon>Fungi</taxon>
        <taxon>Dikarya</taxon>
        <taxon>Basidiomycota</taxon>
        <taxon>Agaricomycotina</taxon>
        <taxon>Agaricomycetes</taxon>
        <taxon>Agaricomycetidae</taxon>
        <taxon>Agaricales</taxon>
        <taxon>Marasmiineae</taxon>
        <taxon>Mycenaceae</taxon>
        <taxon>Mycena</taxon>
    </lineage>
</organism>
<proteinExistence type="inferred from homology"/>
<comment type="caution">
    <text evidence="5">The sequence shown here is derived from an EMBL/GenBank/DDBJ whole genome shotgun (WGS) entry which is preliminary data.</text>
</comment>
<evidence type="ECO:0000256" key="2">
    <source>
        <dbReference type="ARBA" id="ARBA00022857"/>
    </source>
</evidence>
<dbReference type="PANTHER" id="PTHR43976">
    <property type="entry name" value="SHORT CHAIN DEHYDROGENASE"/>
    <property type="match status" value="1"/>
</dbReference>
<dbReference type="InterPro" id="IPR002347">
    <property type="entry name" value="SDR_fam"/>
</dbReference>
<name>A0AAD7EY02_9AGAR</name>
<dbReference type="CDD" id="cd05374">
    <property type="entry name" value="17beta-HSD-like_SDR_c"/>
    <property type="match status" value="1"/>
</dbReference>
<dbReference type="PRINTS" id="PR00081">
    <property type="entry name" value="GDHRDH"/>
</dbReference>
<sequence>MAQNTSPVFLVTGSSSGLGREIVIAALASGFRVIATARKVDTLTGLEEKGAKVLPLDVTSTPEALKEFAAKATSIYGQIDYLVNNAGFAQGGAIEEHSPKEITDQFNTNFFGLVNTTNAFLPHFRTRKAGTLVNISSVASLGGQPGAGVYAASKAAVDAVSDTWAQELAEYGIRSISVQPGTFRTEALKPVNARFAANVIEGNYALAHGVVDFLSKHVAGNEPGDPAKGAQNIIALVTKAGQLPLRFVVGDDGHPKLEKFYKERSAELEATRELGTGTNFVAA</sequence>
<dbReference type="InterPro" id="IPR051911">
    <property type="entry name" value="SDR_oxidoreductase"/>
</dbReference>
<dbReference type="InterPro" id="IPR020904">
    <property type="entry name" value="Sc_DH/Rdtase_CS"/>
</dbReference>
<protein>
    <submittedName>
        <fullName evidence="5">Short-chain oxidoreductase</fullName>
    </submittedName>
</protein>
<dbReference type="AlphaFoldDB" id="A0AAD7EY02"/>
<evidence type="ECO:0000256" key="4">
    <source>
        <dbReference type="RuleBase" id="RU000363"/>
    </source>
</evidence>